<dbReference type="GO" id="GO:0004062">
    <property type="term" value="F:aryl sulfotransferase activity"/>
    <property type="evidence" value="ECO:0007669"/>
    <property type="project" value="InterPro"/>
</dbReference>
<name>A0A2X4SVV3_SALER</name>
<protein>
    <submittedName>
        <fullName evidence="1">Arylsulfotransferase (ASST)</fullName>
    </submittedName>
</protein>
<keyword evidence="2" id="KW-1185">Reference proteome</keyword>
<organism evidence="1 2">
    <name type="scientific">Salmonella enterica subsp. arizonae</name>
    <dbReference type="NCBI Taxonomy" id="59203"/>
    <lineage>
        <taxon>Bacteria</taxon>
        <taxon>Pseudomonadati</taxon>
        <taxon>Pseudomonadota</taxon>
        <taxon>Gammaproteobacteria</taxon>
        <taxon>Enterobacterales</taxon>
        <taxon>Enterobacteriaceae</taxon>
        <taxon>Salmonella</taxon>
    </lineage>
</organism>
<sequence>MVNAQSDNDDKDWFHNNRSVYDVRNQSFIVSGRHQDAIISFIQTAAELDHTLELDDINWIMGPHDNWVEGLPE</sequence>
<keyword evidence="1" id="KW-0808">Transferase</keyword>
<accession>A0A2X4SVV3</accession>
<evidence type="ECO:0000313" key="2">
    <source>
        <dbReference type="Proteomes" id="UP000248731"/>
    </source>
</evidence>
<dbReference type="Pfam" id="PF05935">
    <property type="entry name" value="Arylsulfotrans"/>
    <property type="match status" value="1"/>
</dbReference>
<dbReference type="EMBL" id="LS483466">
    <property type="protein sequence ID" value="SQI19397.1"/>
    <property type="molecule type" value="Genomic_DNA"/>
</dbReference>
<proteinExistence type="predicted"/>
<reference evidence="1 2" key="1">
    <citation type="submission" date="2018-06" db="EMBL/GenBank/DDBJ databases">
        <authorList>
            <consortium name="Pathogen Informatics"/>
            <person name="Doyle S."/>
        </authorList>
    </citation>
    <scope>NUCLEOTIDE SEQUENCE [LARGE SCALE GENOMIC DNA]</scope>
    <source>
        <strain evidence="1 2">NCTC7307</strain>
    </source>
</reference>
<dbReference type="Proteomes" id="UP000248731">
    <property type="component" value="Chromosome 1"/>
</dbReference>
<dbReference type="InterPro" id="IPR010262">
    <property type="entry name" value="Arylsulfotransferase_bact"/>
</dbReference>
<evidence type="ECO:0000313" key="1">
    <source>
        <dbReference type="EMBL" id="SQI19397.1"/>
    </source>
</evidence>
<dbReference type="AlphaFoldDB" id="A0A2X4SVV3"/>
<gene>
    <name evidence="1" type="ORF">NCTC7307_00156</name>
</gene>